<proteinExistence type="predicted"/>
<protein>
    <submittedName>
        <fullName evidence="2">Uncharacterized protein</fullName>
    </submittedName>
</protein>
<evidence type="ECO:0000313" key="1">
    <source>
        <dbReference type="Proteomes" id="UP000093561"/>
    </source>
</evidence>
<organism evidence="1 2">
    <name type="scientific">Wuchereria bancrofti</name>
    <dbReference type="NCBI Taxonomy" id="6293"/>
    <lineage>
        <taxon>Eukaryota</taxon>
        <taxon>Metazoa</taxon>
        <taxon>Ecdysozoa</taxon>
        <taxon>Nematoda</taxon>
        <taxon>Chromadorea</taxon>
        <taxon>Rhabditida</taxon>
        <taxon>Spirurina</taxon>
        <taxon>Spiruromorpha</taxon>
        <taxon>Filarioidea</taxon>
        <taxon>Onchocercidae</taxon>
        <taxon>Wuchereria</taxon>
    </lineage>
</organism>
<dbReference type="WBParaSite" id="mrna-Wban_00904">
    <property type="protein sequence ID" value="mrna-Wban_00904"/>
    <property type="gene ID" value="Wban_00904"/>
</dbReference>
<sequence>MFKLLKQEMVFQVLRKSVSDSVQEGCDFHMTNNNAKLRKMWALVAEESSLTNSKALRRLKVFETYGALDLLEH</sequence>
<name>A0AAF5PHV4_WUCBA</name>
<evidence type="ECO:0000313" key="2">
    <source>
        <dbReference type="WBParaSite" id="mrna-Wban_00904"/>
    </source>
</evidence>
<accession>A0AAF5PHV4</accession>
<reference evidence="1" key="1">
    <citation type="submission" date="2015-03" db="EMBL/GenBank/DDBJ databases">
        <title>Wuchereria bancrofti Genome Sequencing Papua New Guinea Strain.</title>
        <authorList>
            <person name="Small S.T."/>
            <person name="Serre D."/>
            <person name="Zimmerman P.A."/>
        </authorList>
    </citation>
    <scope>NUCLEOTIDE SEQUENCE [LARGE SCALE GENOMIC DNA]</scope>
    <source>
        <strain evidence="1">pt0022</strain>
    </source>
</reference>
<reference evidence="2" key="3">
    <citation type="submission" date="2024-02" db="UniProtKB">
        <authorList>
            <consortium name="WormBaseParasite"/>
        </authorList>
    </citation>
    <scope>IDENTIFICATION</scope>
    <source>
        <strain evidence="2">pt0022</strain>
    </source>
</reference>
<dbReference type="Proteomes" id="UP000093561">
    <property type="component" value="Unassembled WGS sequence"/>
</dbReference>
<reference evidence="1" key="2">
    <citation type="journal article" date="2016" name="Mol. Ecol.">
        <title>Population genomics of the filarial nematode parasite Wuchereria bancrofti from mosquitoes.</title>
        <authorList>
            <person name="Small S.T."/>
            <person name="Reimer L.J."/>
            <person name="Tisch D.J."/>
            <person name="King C.L."/>
            <person name="Christensen B.M."/>
            <person name="Siba P.M."/>
            <person name="Kazura J.W."/>
            <person name="Serre D."/>
            <person name="Zimmerman P.A."/>
        </authorList>
    </citation>
    <scope>NUCLEOTIDE SEQUENCE</scope>
    <source>
        <strain evidence="1">pt0022</strain>
    </source>
</reference>
<dbReference type="AlphaFoldDB" id="A0AAF5PHV4"/>